<gene>
    <name evidence="2" type="ORF">TNCV_2520331</name>
</gene>
<dbReference type="PANTHER" id="PTHR46060">
    <property type="entry name" value="MARINER MOS1 TRANSPOSASE-LIKE PROTEIN"/>
    <property type="match status" value="1"/>
</dbReference>
<evidence type="ECO:0000259" key="1">
    <source>
        <dbReference type="Pfam" id="PF17906"/>
    </source>
</evidence>
<dbReference type="Pfam" id="PF17906">
    <property type="entry name" value="HTH_48"/>
    <property type="match status" value="1"/>
</dbReference>
<dbReference type="AlphaFoldDB" id="A0A8X6RHX0"/>
<keyword evidence="3" id="KW-1185">Reference proteome</keyword>
<proteinExistence type="predicted"/>
<name>A0A8X6RHX0_TRICX</name>
<accession>A0A8X6RHX0</accession>
<feature type="domain" description="Mos1 transposase HTH" evidence="1">
    <location>
        <begin position="7"/>
        <end position="52"/>
    </location>
</feature>
<dbReference type="Proteomes" id="UP000887159">
    <property type="component" value="Unassembled WGS sequence"/>
</dbReference>
<dbReference type="Gene3D" id="1.10.10.1450">
    <property type="match status" value="1"/>
</dbReference>
<evidence type="ECO:0000313" key="3">
    <source>
        <dbReference type="Proteomes" id="UP000887159"/>
    </source>
</evidence>
<organism evidence="2 3">
    <name type="scientific">Trichonephila clavipes</name>
    <name type="common">Golden silk orbweaver</name>
    <name type="synonym">Nephila clavipes</name>
    <dbReference type="NCBI Taxonomy" id="2585209"/>
    <lineage>
        <taxon>Eukaryota</taxon>
        <taxon>Metazoa</taxon>
        <taxon>Ecdysozoa</taxon>
        <taxon>Arthropoda</taxon>
        <taxon>Chelicerata</taxon>
        <taxon>Arachnida</taxon>
        <taxon>Araneae</taxon>
        <taxon>Araneomorphae</taxon>
        <taxon>Entelegynae</taxon>
        <taxon>Araneoidea</taxon>
        <taxon>Nephilidae</taxon>
        <taxon>Trichonephila</taxon>
    </lineage>
</organism>
<dbReference type="PANTHER" id="PTHR46060:SF1">
    <property type="entry name" value="MARINER MOS1 TRANSPOSASE-LIKE PROTEIN"/>
    <property type="match status" value="1"/>
</dbReference>
<reference evidence="2" key="1">
    <citation type="submission" date="2020-08" db="EMBL/GenBank/DDBJ databases">
        <title>Multicomponent nature underlies the extraordinary mechanical properties of spider dragline silk.</title>
        <authorList>
            <person name="Kono N."/>
            <person name="Nakamura H."/>
            <person name="Mori M."/>
            <person name="Yoshida Y."/>
            <person name="Ohtoshi R."/>
            <person name="Malay A.D."/>
            <person name="Moran D.A.P."/>
            <person name="Tomita M."/>
            <person name="Numata K."/>
            <person name="Arakawa K."/>
        </authorList>
    </citation>
    <scope>NUCLEOTIDE SEQUENCE</scope>
</reference>
<comment type="caution">
    <text evidence="2">The sequence shown here is derived from an EMBL/GenBank/DDBJ whole genome shotgun (WGS) entry which is preliminary data.</text>
</comment>
<sequence>MAFVQHRMNIKYCVRLGKSATETCKMLKYVYGRDTLSGTQAFEWHRRFREGKDSVEDNECSERSRTIHIAENIEKVSVVVRKKGLQVMVQIAE</sequence>
<evidence type="ECO:0000313" key="2">
    <source>
        <dbReference type="EMBL" id="GFX92574.1"/>
    </source>
</evidence>
<protein>
    <recommendedName>
        <fullName evidence="1">Mos1 transposase HTH domain-containing protein</fullName>
    </recommendedName>
</protein>
<dbReference type="InterPro" id="IPR052709">
    <property type="entry name" value="Transposase-MT_Hybrid"/>
</dbReference>
<dbReference type="InterPro" id="IPR041426">
    <property type="entry name" value="Mos1_HTH"/>
</dbReference>
<dbReference type="EMBL" id="BMAU01021149">
    <property type="protein sequence ID" value="GFX92574.1"/>
    <property type="molecule type" value="Genomic_DNA"/>
</dbReference>